<gene>
    <name evidence="2" type="ORF">DKX38_009489</name>
</gene>
<protein>
    <recommendedName>
        <fullName evidence="1">MYB-CC type transcription factor LHEQLE-containing domain-containing protein</fullName>
    </recommendedName>
</protein>
<feature type="domain" description="MYB-CC type transcription factor LHEQLE-containing" evidence="1">
    <location>
        <begin position="78"/>
        <end position="100"/>
    </location>
</feature>
<dbReference type="EMBL" id="VDCV01000006">
    <property type="protein sequence ID" value="KAB5552178.1"/>
    <property type="molecule type" value="Genomic_DNA"/>
</dbReference>
<comment type="caution">
    <text evidence="2">The sequence shown here is derived from an EMBL/GenBank/DDBJ whole genome shotgun (WGS) entry which is preliminary data.</text>
</comment>
<dbReference type="PANTHER" id="PTHR31499">
    <property type="entry name" value="MYB FAMILY TRANSCRIPTION FACTOR PHL11"/>
    <property type="match status" value="1"/>
</dbReference>
<dbReference type="GO" id="GO:0003700">
    <property type="term" value="F:DNA-binding transcription factor activity"/>
    <property type="evidence" value="ECO:0007669"/>
    <property type="project" value="InterPro"/>
</dbReference>
<evidence type="ECO:0000313" key="2">
    <source>
        <dbReference type="EMBL" id="KAB5552178.1"/>
    </source>
</evidence>
<dbReference type="InterPro" id="IPR025756">
    <property type="entry name" value="Myb_CC_LHEQLE"/>
</dbReference>
<dbReference type="AlphaFoldDB" id="A0A5N5MAU8"/>
<accession>A0A5N5MAU8</accession>
<dbReference type="PANTHER" id="PTHR31499:SF79">
    <property type="entry name" value="HTH MYB-TYPE DOMAIN-CONTAINING PROTEIN"/>
    <property type="match status" value="1"/>
</dbReference>
<name>A0A5N5MAU8_9ROSI</name>
<dbReference type="Proteomes" id="UP000326939">
    <property type="component" value="Chromosome 6"/>
</dbReference>
<sequence length="164" mass="18712">MGSRRSDGSNKERRRWTQELHDRFEEAVNQLGGPDSTSSTKGYLEGYLLCQEPFAGGKYERRNISEILPNFIATSGAQLNEALMMQMEVQNRLGDQLEVQTSCLSLQYHHSRLSVMNQNQMPQMPEISRKVSTTLLKFESNQAVSCMLARLWVFSYCKEPVLNG</sequence>
<evidence type="ECO:0000259" key="1">
    <source>
        <dbReference type="Pfam" id="PF14379"/>
    </source>
</evidence>
<evidence type="ECO:0000313" key="3">
    <source>
        <dbReference type="Proteomes" id="UP000326939"/>
    </source>
</evidence>
<dbReference type="Pfam" id="PF14379">
    <property type="entry name" value="Myb_CC_LHEQLE"/>
    <property type="match status" value="1"/>
</dbReference>
<organism evidence="2 3">
    <name type="scientific">Salix brachista</name>
    <dbReference type="NCBI Taxonomy" id="2182728"/>
    <lineage>
        <taxon>Eukaryota</taxon>
        <taxon>Viridiplantae</taxon>
        <taxon>Streptophyta</taxon>
        <taxon>Embryophyta</taxon>
        <taxon>Tracheophyta</taxon>
        <taxon>Spermatophyta</taxon>
        <taxon>Magnoliopsida</taxon>
        <taxon>eudicotyledons</taxon>
        <taxon>Gunneridae</taxon>
        <taxon>Pentapetalae</taxon>
        <taxon>rosids</taxon>
        <taxon>fabids</taxon>
        <taxon>Malpighiales</taxon>
        <taxon>Salicaceae</taxon>
        <taxon>Saliceae</taxon>
        <taxon>Salix</taxon>
    </lineage>
</organism>
<dbReference type="InterPro" id="IPR046955">
    <property type="entry name" value="PHR1-like"/>
</dbReference>
<reference evidence="3" key="1">
    <citation type="journal article" date="2019" name="Gigascience">
        <title>De novo genome assembly of the endangered Acer yangbiense, a plant species with extremely small populations endemic to Yunnan Province, China.</title>
        <authorList>
            <person name="Yang J."/>
            <person name="Wariss H.M."/>
            <person name="Tao L."/>
            <person name="Zhang R."/>
            <person name="Yun Q."/>
            <person name="Hollingsworth P."/>
            <person name="Dao Z."/>
            <person name="Luo G."/>
            <person name="Guo H."/>
            <person name="Ma Y."/>
            <person name="Sun W."/>
        </authorList>
    </citation>
    <scope>NUCLEOTIDE SEQUENCE [LARGE SCALE GENOMIC DNA]</scope>
    <source>
        <strain evidence="3">cv. br00</strain>
    </source>
</reference>
<keyword evidence="3" id="KW-1185">Reference proteome</keyword>
<proteinExistence type="predicted"/>
<dbReference type="Gene3D" id="1.10.10.60">
    <property type="entry name" value="Homeodomain-like"/>
    <property type="match status" value="1"/>
</dbReference>